<dbReference type="PANTHER" id="PTHR46093:SF18">
    <property type="entry name" value="FIBRONECTIN TYPE-III DOMAIN-CONTAINING PROTEIN"/>
    <property type="match status" value="1"/>
</dbReference>
<keyword evidence="6" id="KW-1185">Reference proteome</keyword>
<keyword evidence="4" id="KW-0472">Membrane</keyword>
<accession>A0A9P6LZJ1</accession>
<dbReference type="Gene3D" id="2.120.10.80">
    <property type="entry name" value="Kelch-type beta propeller"/>
    <property type="match status" value="2"/>
</dbReference>
<evidence type="ECO:0000313" key="6">
    <source>
        <dbReference type="Proteomes" id="UP000738359"/>
    </source>
</evidence>
<evidence type="ECO:0000313" key="5">
    <source>
        <dbReference type="EMBL" id="KAF9957094.1"/>
    </source>
</evidence>
<dbReference type="EMBL" id="JAAAHY010000798">
    <property type="protein sequence ID" value="KAF9957094.1"/>
    <property type="molecule type" value="Genomic_DNA"/>
</dbReference>
<dbReference type="InterPro" id="IPR015915">
    <property type="entry name" value="Kelch-typ_b-propeller"/>
</dbReference>
<evidence type="ECO:0000256" key="4">
    <source>
        <dbReference type="SAM" id="Phobius"/>
    </source>
</evidence>
<sequence>MVCPSKSVSATAAASYAFAILSAIWLTSTHAQIPVSGAAFARAGSKLYISGGAVLDNQTYSSYQNQFLALDLSVAWDADKPALNVLQQGPSQALFSAAFSSDKRTMATFHSGGAHFCWLYNTTSNGWSYSDIKVPNPSLQGVFAVTDPTTNLVYLAGGYETKTLDQMLVYRFDTDSTNTYTLPLSSFVNTLYYRGVWWPQTKSILYFGGYIYPSVNNVQRQEERLFLGEISAWKFTSTLRSAFVILAEDGSKVIVFGGRVLGRRALVNSKRLYILDLNTLAWKEGTSSLSPRSSAACTIAGSSFVAWGGQDDRGTVSTTAIIYDMNTDKYVSQYKPTGAVLNPSSPASNGSTNLGVIIGAIAAGLVVFGLLVGTFFYFKRRRGHKSSPTLDNTGLTSAGSYGGKFEEPHGNRNSASGDSGYFAPAVPFPAYAVPQPIFTTGQCLGVGETAAGKYQLPYQPVQTQSDSVVYQCWPSSPPPAPMARASTDTLGRLQFVPNSYVDCEPHHELRGPHANLPLMH</sequence>
<evidence type="ECO:0000256" key="2">
    <source>
        <dbReference type="ARBA" id="ARBA00022737"/>
    </source>
</evidence>
<dbReference type="InterPro" id="IPR011043">
    <property type="entry name" value="Gal_Oxase/kelch_b-propeller"/>
</dbReference>
<dbReference type="AlphaFoldDB" id="A0A9P6LZJ1"/>
<dbReference type="SUPFAM" id="SSF50965">
    <property type="entry name" value="Galactose oxidase, central domain"/>
    <property type="match status" value="1"/>
</dbReference>
<comment type="caution">
    <text evidence="5">The sequence shown here is derived from an EMBL/GenBank/DDBJ whole genome shotgun (WGS) entry which is preliminary data.</text>
</comment>
<dbReference type="OrthoDB" id="10251809at2759"/>
<keyword evidence="1" id="KW-0880">Kelch repeat</keyword>
<keyword evidence="2" id="KW-0677">Repeat</keyword>
<name>A0A9P6LZJ1_MORAP</name>
<keyword evidence="4" id="KW-1133">Transmembrane helix</keyword>
<dbReference type="PANTHER" id="PTHR46093">
    <property type="entry name" value="ACYL-COA-BINDING DOMAIN-CONTAINING PROTEIN 5"/>
    <property type="match status" value="1"/>
</dbReference>
<keyword evidence="4" id="KW-0812">Transmembrane</keyword>
<evidence type="ECO:0000256" key="1">
    <source>
        <dbReference type="ARBA" id="ARBA00022441"/>
    </source>
</evidence>
<feature type="transmembrane region" description="Helical" evidence="4">
    <location>
        <begin position="354"/>
        <end position="378"/>
    </location>
</feature>
<evidence type="ECO:0000256" key="3">
    <source>
        <dbReference type="SAM" id="MobiDB-lite"/>
    </source>
</evidence>
<protein>
    <recommendedName>
        <fullName evidence="7">Kelch repeat protein</fullName>
    </recommendedName>
</protein>
<gene>
    <name evidence="5" type="ORF">BGZ70_009626</name>
</gene>
<proteinExistence type="predicted"/>
<feature type="compositionally biased region" description="Polar residues" evidence="3">
    <location>
        <begin position="386"/>
        <end position="399"/>
    </location>
</feature>
<dbReference type="Proteomes" id="UP000738359">
    <property type="component" value="Unassembled WGS sequence"/>
</dbReference>
<organism evidence="5 6">
    <name type="scientific">Mortierella alpina</name>
    <name type="common">Oleaginous fungus</name>
    <name type="synonym">Mortierella renispora</name>
    <dbReference type="NCBI Taxonomy" id="64518"/>
    <lineage>
        <taxon>Eukaryota</taxon>
        <taxon>Fungi</taxon>
        <taxon>Fungi incertae sedis</taxon>
        <taxon>Mucoromycota</taxon>
        <taxon>Mortierellomycotina</taxon>
        <taxon>Mortierellomycetes</taxon>
        <taxon>Mortierellales</taxon>
        <taxon>Mortierellaceae</taxon>
        <taxon>Mortierella</taxon>
    </lineage>
</organism>
<dbReference type="CDD" id="cd12087">
    <property type="entry name" value="TM_EGFR-like"/>
    <property type="match status" value="1"/>
</dbReference>
<evidence type="ECO:0008006" key="7">
    <source>
        <dbReference type="Google" id="ProtNLM"/>
    </source>
</evidence>
<feature type="region of interest" description="Disordered" evidence="3">
    <location>
        <begin position="384"/>
        <end position="416"/>
    </location>
</feature>
<reference evidence="5" key="1">
    <citation type="journal article" date="2020" name="Fungal Divers.">
        <title>Resolving the Mortierellaceae phylogeny through synthesis of multi-gene phylogenetics and phylogenomics.</title>
        <authorList>
            <person name="Vandepol N."/>
            <person name="Liber J."/>
            <person name="Desiro A."/>
            <person name="Na H."/>
            <person name="Kennedy M."/>
            <person name="Barry K."/>
            <person name="Grigoriev I.V."/>
            <person name="Miller A.N."/>
            <person name="O'Donnell K."/>
            <person name="Stajich J.E."/>
            <person name="Bonito G."/>
        </authorList>
    </citation>
    <scope>NUCLEOTIDE SEQUENCE</scope>
    <source>
        <strain evidence="5">CK1249</strain>
    </source>
</reference>